<dbReference type="PANTHER" id="PTHR30183:SF3">
    <property type="entry name" value="MOLYBDENUM TRANSPORT SYSTEM PERMEASE PROTEIN MODB"/>
    <property type="match status" value="1"/>
</dbReference>
<dbReference type="Proteomes" id="UP000680020">
    <property type="component" value="Unassembled WGS sequence"/>
</dbReference>
<keyword evidence="4 10" id="KW-0813">Transport</keyword>
<evidence type="ECO:0000256" key="2">
    <source>
        <dbReference type="ARBA" id="ARBA00004651"/>
    </source>
</evidence>
<comment type="caution">
    <text evidence="13">The sequence shown here is derived from an EMBL/GenBank/DDBJ whole genome shotgun (WGS) entry which is preliminary data.</text>
</comment>
<dbReference type="InterPro" id="IPR011867">
    <property type="entry name" value="ModB_ABC"/>
</dbReference>
<dbReference type="GO" id="GO:0005886">
    <property type="term" value="C:plasma membrane"/>
    <property type="evidence" value="ECO:0007669"/>
    <property type="project" value="UniProtKB-SubCell"/>
</dbReference>
<dbReference type="GO" id="GO:0015098">
    <property type="term" value="F:molybdate ion transmembrane transporter activity"/>
    <property type="evidence" value="ECO:0007669"/>
    <property type="project" value="UniProtKB-UniRule"/>
</dbReference>
<keyword evidence="6 11" id="KW-0500">Molybdenum</keyword>
<reference evidence="13" key="1">
    <citation type="submission" date="2021-03" db="EMBL/GenBank/DDBJ databases">
        <title>Identification and antibiotic profiling of Wohlfahrtiimonas chitiniclastica, an underestimated human pathogen.</title>
        <authorList>
            <person name="Kopf A."/>
            <person name="Bunk B."/>
            <person name="Coldewey S."/>
            <person name="Gunzer F."/>
            <person name="Riedel T."/>
            <person name="Schroettner P."/>
        </authorList>
    </citation>
    <scope>NUCLEOTIDE SEQUENCE</scope>
    <source>
        <strain evidence="13">DSM 100917</strain>
    </source>
</reference>
<keyword evidence="5" id="KW-1003">Cell membrane</keyword>
<gene>
    <name evidence="13" type="primary">modB</name>
    <name evidence="13" type="ORF">J7561_01590</name>
</gene>
<evidence type="ECO:0000256" key="9">
    <source>
        <dbReference type="ARBA" id="ARBA00023136"/>
    </source>
</evidence>
<evidence type="ECO:0000256" key="5">
    <source>
        <dbReference type="ARBA" id="ARBA00022475"/>
    </source>
</evidence>
<dbReference type="Gene3D" id="1.10.3720.10">
    <property type="entry name" value="MetI-like"/>
    <property type="match status" value="1"/>
</dbReference>
<comment type="function">
    <text evidence="1 11">Part of the binding-protein-dependent transport system for molybdenum; probably responsible for the translocation of the substrate across the membrane.</text>
</comment>
<keyword evidence="7 10" id="KW-0812">Transmembrane</keyword>
<comment type="caution">
    <text evidence="11">Lacks conserved residue(s) required for the propagation of feature annotation.</text>
</comment>
<feature type="transmembrane region" description="Helical" evidence="10">
    <location>
        <begin position="12"/>
        <end position="35"/>
    </location>
</feature>
<keyword evidence="8 10" id="KW-1133">Transmembrane helix</keyword>
<dbReference type="RefSeq" id="WP_008314596.1">
    <property type="nucleotide sequence ID" value="NZ_JAGIBR010000001.1"/>
</dbReference>
<protein>
    <recommendedName>
        <fullName evidence="11">Molybdenum transport system permease</fullName>
    </recommendedName>
</protein>
<feature type="transmembrane region" description="Helical" evidence="10">
    <location>
        <begin position="193"/>
        <end position="215"/>
    </location>
</feature>
<dbReference type="InterPro" id="IPR000515">
    <property type="entry name" value="MetI-like"/>
</dbReference>
<evidence type="ECO:0000256" key="1">
    <source>
        <dbReference type="ARBA" id="ARBA00002949"/>
    </source>
</evidence>
<proteinExistence type="inferred from homology"/>
<dbReference type="PROSITE" id="PS50928">
    <property type="entry name" value="ABC_TM1"/>
    <property type="match status" value="1"/>
</dbReference>
<comment type="subcellular location">
    <subcellularLocation>
        <location evidence="11">Cell inner membrane</location>
        <topology evidence="11">Multi-pass membrane protein</topology>
    </subcellularLocation>
    <subcellularLocation>
        <location evidence="2 10">Cell membrane</location>
        <topology evidence="2 10">Multi-pass membrane protein</topology>
    </subcellularLocation>
</comment>
<comment type="similarity">
    <text evidence="3 11">Belongs to the binding-protein-dependent transport system permease family. CysTW subfamily.</text>
</comment>
<evidence type="ECO:0000259" key="12">
    <source>
        <dbReference type="PROSITE" id="PS50928"/>
    </source>
</evidence>
<dbReference type="PANTHER" id="PTHR30183">
    <property type="entry name" value="MOLYBDENUM TRANSPORT SYSTEM PERMEASE PROTEIN MODB"/>
    <property type="match status" value="1"/>
</dbReference>
<dbReference type="NCBIfam" id="TIGR02141">
    <property type="entry name" value="modB_ABC"/>
    <property type="match status" value="1"/>
</dbReference>
<feature type="transmembrane region" description="Helical" evidence="10">
    <location>
        <begin position="47"/>
        <end position="65"/>
    </location>
</feature>
<name>A0AB35C0H7_9GAMM</name>
<dbReference type="EMBL" id="JAGIBU010000001">
    <property type="protein sequence ID" value="MBS7823893.1"/>
    <property type="molecule type" value="Genomic_DNA"/>
</dbReference>
<evidence type="ECO:0000313" key="13">
    <source>
        <dbReference type="EMBL" id="MBS7823893.1"/>
    </source>
</evidence>
<evidence type="ECO:0000256" key="4">
    <source>
        <dbReference type="ARBA" id="ARBA00022448"/>
    </source>
</evidence>
<sequence>MIDSIYPILILTLKVAGFATLIGSLLGILIGYFLARANFWGKNLLDTILTLPMVLPPTVLGYYLLTVIGQKSMFGQWLSSTFGIRLIFTWQAAVIAATIVAFPLILKPARAAFEDVNREYEQAASMLGVSKIAIFFRVTLPLAWRGVLSGVLLAFARALGEFGATLMVAGATQKTQTLSIAIYRAYNSFDYDTANYLVLITSIVCICILMTATFLNPRKPRL</sequence>
<dbReference type="CDD" id="cd06261">
    <property type="entry name" value="TM_PBP2"/>
    <property type="match status" value="1"/>
</dbReference>
<evidence type="ECO:0000256" key="11">
    <source>
        <dbReference type="RuleBase" id="RU365097"/>
    </source>
</evidence>
<dbReference type="GeneID" id="58263032"/>
<dbReference type="SUPFAM" id="SSF161098">
    <property type="entry name" value="MetI-like"/>
    <property type="match status" value="1"/>
</dbReference>
<dbReference type="InterPro" id="IPR035906">
    <property type="entry name" value="MetI-like_sf"/>
</dbReference>
<organism evidence="13 14">
    <name type="scientific">Wohlfahrtiimonas chitiniclastica</name>
    <dbReference type="NCBI Taxonomy" id="400946"/>
    <lineage>
        <taxon>Bacteria</taxon>
        <taxon>Pseudomonadati</taxon>
        <taxon>Pseudomonadota</taxon>
        <taxon>Gammaproteobacteria</taxon>
        <taxon>Cardiobacteriales</taxon>
        <taxon>Ignatzschineriaceae</taxon>
        <taxon>Wohlfahrtiimonas</taxon>
    </lineage>
</organism>
<feature type="transmembrane region" description="Helical" evidence="10">
    <location>
        <begin position="86"/>
        <end position="106"/>
    </location>
</feature>
<keyword evidence="11" id="KW-0997">Cell inner membrane</keyword>
<evidence type="ECO:0000256" key="8">
    <source>
        <dbReference type="ARBA" id="ARBA00022989"/>
    </source>
</evidence>
<dbReference type="Pfam" id="PF00528">
    <property type="entry name" value="BPD_transp_1"/>
    <property type="match status" value="1"/>
</dbReference>
<accession>A0AB35C0H7</accession>
<dbReference type="AlphaFoldDB" id="A0AB35C0H7"/>
<evidence type="ECO:0000256" key="7">
    <source>
        <dbReference type="ARBA" id="ARBA00022692"/>
    </source>
</evidence>
<evidence type="ECO:0000256" key="3">
    <source>
        <dbReference type="ARBA" id="ARBA00007069"/>
    </source>
</evidence>
<evidence type="ECO:0000256" key="10">
    <source>
        <dbReference type="RuleBase" id="RU363032"/>
    </source>
</evidence>
<evidence type="ECO:0000313" key="14">
    <source>
        <dbReference type="Proteomes" id="UP000680020"/>
    </source>
</evidence>
<feature type="domain" description="ABC transmembrane type-1" evidence="12">
    <location>
        <begin position="9"/>
        <end position="216"/>
    </location>
</feature>
<keyword evidence="9 10" id="KW-0472">Membrane</keyword>
<evidence type="ECO:0000256" key="6">
    <source>
        <dbReference type="ARBA" id="ARBA00022505"/>
    </source>
</evidence>